<dbReference type="Proteomes" id="UP000091857">
    <property type="component" value="Chromosome 3"/>
</dbReference>
<evidence type="ECO:0000313" key="1">
    <source>
        <dbReference type="EMBL" id="KAG8658701.1"/>
    </source>
</evidence>
<name>A0ACB7I2W9_MANES</name>
<proteinExistence type="predicted"/>
<reference evidence="2" key="1">
    <citation type="journal article" date="2016" name="Nat. Biotechnol.">
        <title>Sequencing wild and cultivated cassava and related species reveals extensive interspecific hybridization and genetic diversity.</title>
        <authorList>
            <person name="Bredeson J.V."/>
            <person name="Lyons J.B."/>
            <person name="Prochnik S.E."/>
            <person name="Wu G.A."/>
            <person name="Ha C.M."/>
            <person name="Edsinger-Gonzales E."/>
            <person name="Grimwood J."/>
            <person name="Schmutz J."/>
            <person name="Rabbi I.Y."/>
            <person name="Egesi C."/>
            <person name="Nauluvula P."/>
            <person name="Lebot V."/>
            <person name="Ndunguru J."/>
            <person name="Mkamilo G."/>
            <person name="Bart R.S."/>
            <person name="Setter T.L."/>
            <person name="Gleadow R.M."/>
            <person name="Kulakow P."/>
            <person name="Ferguson M.E."/>
            <person name="Rounsley S."/>
            <person name="Rokhsar D.S."/>
        </authorList>
    </citation>
    <scope>NUCLEOTIDE SEQUENCE [LARGE SCALE GENOMIC DNA]</scope>
    <source>
        <strain evidence="2">cv. AM560-2</strain>
    </source>
</reference>
<organism evidence="1 2">
    <name type="scientific">Manihot esculenta</name>
    <name type="common">Cassava</name>
    <name type="synonym">Jatropha manihot</name>
    <dbReference type="NCBI Taxonomy" id="3983"/>
    <lineage>
        <taxon>Eukaryota</taxon>
        <taxon>Viridiplantae</taxon>
        <taxon>Streptophyta</taxon>
        <taxon>Embryophyta</taxon>
        <taxon>Tracheophyta</taxon>
        <taxon>Spermatophyta</taxon>
        <taxon>Magnoliopsida</taxon>
        <taxon>eudicotyledons</taxon>
        <taxon>Gunneridae</taxon>
        <taxon>Pentapetalae</taxon>
        <taxon>rosids</taxon>
        <taxon>fabids</taxon>
        <taxon>Malpighiales</taxon>
        <taxon>Euphorbiaceae</taxon>
        <taxon>Crotonoideae</taxon>
        <taxon>Manihoteae</taxon>
        <taxon>Manihot</taxon>
    </lineage>
</organism>
<sequence>MEHFDYLTVEDDDQLEEGARHRSSVFLLLKPYCLELLALLQNPKKDSSAIHSFLQFLRTSPSDALQPFFDYTLFPLLLLLDTAVGSRTSKKDAEDKADSKNLPHKVSDKVAEGILQCLEELLKKCHLGSVDQMVVLMKKLTHAAMLSPLEASEEFREGVIKCFRSLILGLPPCIDEACSCRQSLGLPSLLESVDTQALACGTPKYRSDRGECLLAFLQSQTAAAAVGHWLSLLLKAADTEAARGHRGNAKIRVEAFFTLRILVSKVGTADALAFFLPGVVSQFAKVLHVSKTLISGAAGSVEATEQAIRGLAEYLMIVLQDDANVSSLDIPLNVMSGFSSNKNEPFHSLLDELRHLPSSTQGPRKTVAEESVGVAVDLDSHGSDIKINRDNKFGKEIGSLHVDRTRDWIEKTSVHLDKLLSATFPHICVHSAKKVRRGLLAAIQGLLSKCSYTLKDSRLMLLVTAARFLDVLFLCLSQNSLFAGDLHKLTSARPSSVGFLPSVAELKANSHFLTDYQTIIDSAPSDIKLRDSQARRTQYQLEIVDDNYKLPRMPPWFAAVGSQKLYQALSGILRLVGLSLMADFKSEGYMSVVIDIPLDYLRKLISEVRIKGYNKESWQSWYSRTGSGQLLRQASTAVCILNEMIFGLSDQSVDSLMKMLRKSIVKRHEIQEFDASVADGQPCTDECSELTQSIWKFSLAKACRSHLIDCIGRILHEFLSSEVWDLPVDSKPSHIQLDGEVEEIPSHFFHDTAMLQQVIIDGIGTFAVCLGKDFSSSGFLHTSLYLLLENLICSNFHVRSASDAVLHVLASTSGHPTVGQLILANADYVIDSVCQQLRHLDLNPHVPSVLASMLSYVGVAHKILPLLEEPMRSASQELEILARHQHPELTIPFLKAVAEIARALKREASSLPTRAESYLMHVKSNITKEVREEASQISPSNFDNHTDMSQMESDGVFCSSFDEDITHGEQWESISLKLNDSKRYRRIIGSIAGSCLTAATPLLTSVKQVTCLIAMDIIEDGIITLAKVEEAYQFGKETKETIEEVIRSKSLYQLHDTLDAAEEGTDENRLLPAMNKIWPFLVACIKNKKPVAVRRCTSVVSKVVQICGGDFFSRRFHTDGSHFWKLLSSSPFQRKPFSKEEIIPLQLPYRSIPNSSEDTAAEVSNLKVQVAVLNMVADLSRNKRSASSLEAVLKKVSGLVVGIACSGVSGLQDASVNALHGLASIDPDLIWLLLADVYYSLKKKDLPSPPASSFPPISQLLPPPSSPKGYLYVQYGGQSYGFDIDFSAVETVFKKLHALVFSTQNV</sequence>
<comment type="caution">
    <text evidence="1">The sequence shown here is derived from an EMBL/GenBank/DDBJ whole genome shotgun (WGS) entry which is preliminary data.</text>
</comment>
<protein>
    <submittedName>
        <fullName evidence="1">Uncharacterized protein</fullName>
    </submittedName>
</protein>
<dbReference type="EMBL" id="CM004389">
    <property type="protein sequence ID" value="KAG8658701.1"/>
    <property type="molecule type" value="Genomic_DNA"/>
</dbReference>
<evidence type="ECO:0000313" key="2">
    <source>
        <dbReference type="Proteomes" id="UP000091857"/>
    </source>
</evidence>
<accession>A0ACB7I2W9</accession>
<keyword evidence="2" id="KW-1185">Reference proteome</keyword>
<gene>
    <name evidence="1" type="ORF">MANES_03G176500v8</name>
</gene>